<keyword evidence="2" id="KW-0732">Signal</keyword>
<evidence type="ECO:0000256" key="2">
    <source>
        <dbReference type="SAM" id="SignalP"/>
    </source>
</evidence>
<dbReference type="Proteomes" id="UP000030764">
    <property type="component" value="Unassembled WGS sequence"/>
</dbReference>
<keyword evidence="5" id="KW-1185">Reference proteome</keyword>
<feature type="transmembrane region" description="Helical" evidence="1">
    <location>
        <begin position="116"/>
        <end position="134"/>
    </location>
</feature>
<evidence type="ECO:0000313" key="4">
    <source>
        <dbReference type="EMBL" id="KFD69915.1"/>
    </source>
</evidence>
<organism evidence="4">
    <name type="scientific">Trichuris suis</name>
    <name type="common">pig whipworm</name>
    <dbReference type="NCBI Taxonomy" id="68888"/>
    <lineage>
        <taxon>Eukaryota</taxon>
        <taxon>Metazoa</taxon>
        <taxon>Ecdysozoa</taxon>
        <taxon>Nematoda</taxon>
        <taxon>Enoplea</taxon>
        <taxon>Dorylaimia</taxon>
        <taxon>Trichinellida</taxon>
        <taxon>Trichuridae</taxon>
        <taxon>Trichuris</taxon>
    </lineage>
</organism>
<dbReference type="EMBL" id="KL363221">
    <property type="protein sequence ID" value="KFD52956.1"/>
    <property type="molecule type" value="Genomic_DNA"/>
</dbReference>
<protein>
    <recommendedName>
        <fullName evidence="6">Protein sleepless</fullName>
    </recommendedName>
</protein>
<dbReference type="Proteomes" id="UP000030758">
    <property type="component" value="Unassembled WGS sequence"/>
</dbReference>
<dbReference type="EMBL" id="KL367492">
    <property type="protein sequence ID" value="KFD69915.1"/>
    <property type="molecule type" value="Genomic_DNA"/>
</dbReference>
<keyword evidence="1" id="KW-1133">Transmembrane helix</keyword>
<evidence type="ECO:0000256" key="1">
    <source>
        <dbReference type="SAM" id="Phobius"/>
    </source>
</evidence>
<feature type="signal peptide" evidence="2">
    <location>
        <begin position="1"/>
        <end position="21"/>
    </location>
</feature>
<accession>A0A085NKB9</accession>
<proteinExistence type="predicted"/>
<gene>
    <name evidence="3" type="ORF">M513_06072</name>
    <name evidence="4" type="ORF">M514_06072</name>
</gene>
<keyword evidence="1" id="KW-0472">Membrane</keyword>
<feature type="chain" id="PRO_5010405404" description="Protein sleepless" evidence="2">
    <location>
        <begin position="22"/>
        <end position="135"/>
    </location>
</feature>
<keyword evidence="1" id="KW-0812">Transmembrane</keyword>
<reference evidence="4 5" key="1">
    <citation type="journal article" date="2014" name="Nat. Genet.">
        <title>Genome and transcriptome of the porcine whipworm Trichuris suis.</title>
        <authorList>
            <person name="Jex A.R."/>
            <person name="Nejsum P."/>
            <person name="Schwarz E.M."/>
            <person name="Hu L."/>
            <person name="Young N.D."/>
            <person name="Hall R.S."/>
            <person name="Korhonen P.K."/>
            <person name="Liao S."/>
            <person name="Thamsborg S."/>
            <person name="Xia J."/>
            <person name="Xu P."/>
            <person name="Wang S."/>
            <person name="Scheerlinck J.P."/>
            <person name="Hofmann A."/>
            <person name="Sternberg P.W."/>
            <person name="Wang J."/>
            <person name="Gasser R.B."/>
        </authorList>
    </citation>
    <scope>NUCLEOTIDE SEQUENCE [LARGE SCALE GENOMIC DNA]</scope>
    <source>
        <strain evidence="4">DCEP-RM93F</strain>
        <strain evidence="3">DCEP-RM93M</strain>
    </source>
</reference>
<sequence length="135" mass="14908">MSSMAVCLMLLTGSLLHLRSAAVSCYQCVNNPDPYCNQRTCHHGLFGCIKTVTYAGGLDPSGVQSENPQHKVLNFKGCNMLPFGGLEGCRETSLFGDIRQVTCYCNYDFCNSASRTTSTTAGIFLLFVLLWFWLQ</sequence>
<evidence type="ECO:0000313" key="5">
    <source>
        <dbReference type="Proteomes" id="UP000030764"/>
    </source>
</evidence>
<evidence type="ECO:0000313" key="3">
    <source>
        <dbReference type="EMBL" id="KFD52956.1"/>
    </source>
</evidence>
<evidence type="ECO:0008006" key="6">
    <source>
        <dbReference type="Google" id="ProtNLM"/>
    </source>
</evidence>
<name>A0A085NKB9_9BILA</name>
<dbReference type="AlphaFoldDB" id="A0A085NKB9"/>